<keyword evidence="1" id="KW-0472">Membrane</keyword>
<protein>
    <submittedName>
        <fullName evidence="2">Uncharacterized protein</fullName>
    </submittedName>
</protein>
<evidence type="ECO:0000256" key="1">
    <source>
        <dbReference type="SAM" id="Phobius"/>
    </source>
</evidence>
<reference evidence="3" key="1">
    <citation type="submission" date="2017-09" db="EMBL/GenBank/DDBJ databases">
        <title>Depth-based differentiation of microbial function through sediment-hosted aquifers and enrichment of novel symbionts in the deep terrestrial subsurface.</title>
        <authorList>
            <person name="Probst A.J."/>
            <person name="Ladd B."/>
            <person name="Jarett J.K."/>
            <person name="Geller-Mcgrath D.E."/>
            <person name="Sieber C.M.K."/>
            <person name="Emerson J.B."/>
            <person name="Anantharaman K."/>
            <person name="Thomas B.C."/>
            <person name="Malmstrom R."/>
            <person name="Stieglmeier M."/>
            <person name="Klingl A."/>
            <person name="Woyke T."/>
            <person name="Ryan C.M."/>
            <person name="Banfield J.F."/>
        </authorList>
    </citation>
    <scope>NUCLEOTIDE SEQUENCE [LARGE SCALE GENOMIC DNA]</scope>
</reference>
<evidence type="ECO:0000313" key="3">
    <source>
        <dbReference type="Proteomes" id="UP000231071"/>
    </source>
</evidence>
<organism evidence="2 3">
    <name type="scientific">Candidatus Portnoybacteria bacterium CG_4_10_14_0_2_um_filter_39_11</name>
    <dbReference type="NCBI Taxonomy" id="1974797"/>
    <lineage>
        <taxon>Bacteria</taxon>
        <taxon>Candidatus Portnoyibacteriota</taxon>
    </lineage>
</organism>
<dbReference type="AlphaFoldDB" id="A0A2M7UHT6"/>
<dbReference type="Proteomes" id="UP000231071">
    <property type="component" value="Unassembled WGS sequence"/>
</dbReference>
<sequence>MPQFIVIPSFVVEIFRAFWLVLKYIWWVPIPFIIIPAFAKAWLYFIRKRWVGQMKWVMLEIIPPRDIERSPKNMEQAITGLWGAFGTFSIKAEEYLSGMIQEWYSLELVGINGKL</sequence>
<keyword evidence="1" id="KW-1133">Transmembrane helix</keyword>
<accession>A0A2M7UHT6</accession>
<proteinExistence type="predicted"/>
<evidence type="ECO:0000313" key="2">
    <source>
        <dbReference type="EMBL" id="PIZ70759.1"/>
    </source>
</evidence>
<feature type="transmembrane region" description="Helical" evidence="1">
    <location>
        <begin position="24"/>
        <end position="45"/>
    </location>
</feature>
<name>A0A2M7UHT6_9BACT</name>
<comment type="caution">
    <text evidence="2">The sequence shown here is derived from an EMBL/GenBank/DDBJ whole genome shotgun (WGS) entry which is preliminary data.</text>
</comment>
<dbReference type="EMBL" id="PFOI01000037">
    <property type="protein sequence ID" value="PIZ70759.1"/>
    <property type="molecule type" value="Genomic_DNA"/>
</dbReference>
<feature type="non-terminal residue" evidence="2">
    <location>
        <position position="115"/>
    </location>
</feature>
<keyword evidence="1" id="KW-0812">Transmembrane</keyword>
<gene>
    <name evidence="2" type="ORF">COY09_02220</name>
</gene>